<feature type="binding site" evidence="16">
    <location>
        <begin position="66"/>
        <end position="68"/>
    </location>
    <ligand>
        <name>S-adenosyl-L-methionine</name>
        <dbReference type="ChEBI" id="CHEBI:59789"/>
        <label>2</label>
    </ligand>
</feature>
<feature type="binding site" evidence="16">
    <location>
        <position position="208"/>
    </location>
    <ligand>
        <name>S-adenosyl-L-methionine</name>
        <dbReference type="ChEBI" id="CHEBI:59789"/>
        <label>2</label>
    </ligand>
</feature>
<comment type="similarity">
    <text evidence="3 15">Belongs to the anaerobic coproporphyrinogen-III oxidase family.</text>
</comment>
<dbReference type="InterPro" id="IPR007197">
    <property type="entry name" value="rSAM"/>
</dbReference>
<keyword evidence="9 15" id="KW-0560">Oxidoreductase</keyword>
<keyword evidence="6 15" id="KW-0963">Cytoplasm</keyword>
<feature type="binding site" evidence="16">
    <location>
        <begin position="112"/>
        <end position="113"/>
    </location>
    <ligand>
        <name>S-adenosyl-L-methionine</name>
        <dbReference type="ChEBI" id="CHEBI:59789"/>
        <label>2</label>
    </ligand>
</feature>
<feature type="binding site" evidence="17">
    <location>
        <position position="60"/>
    </location>
    <ligand>
        <name>[4Fe-4S] cluster</name>
        <dbReference type="ChEBI" id="CHEBI:49883"/>
        <note>4Fe-4S-S-AdoMet</note>
    </ligand>
</feature>
<evidence type="ECO:0000256" key="4">
    <source>
        <dbReference type="ARBA" id="ARBA00011245"/>
    </source>
</evidence>
<dbReference type="CDD" id="cd01335">
    <property type="entry name" value="Radical_SAM"/>
    <property type="match status" value="1"/>
</dbReference>
<dbReference type="GO" id="GO:0051539">
    <property type="term" value="F:4 iron, 4 sulfur cluster binding"/>
    <property type="evidence" value="ECO:0007669"/>
    <property type="project" value="UniProtKB-KW"/>
</dbReference>
<comment type="subcellular location">
    <subcellularLocation>
        <location evidence="1 15">Cytoplasm</location>
    </subcellularLocation>
</comment>
<evidence type="ECO:0000313" key="19">
    <source>
        <dbReference type="EMBL" id="MBS0125297.1"/>
    </source>
</evidence>
<keyword evidence="8 15" id="KW-0479">Metal-binding</keyword>
<evidence type="ECO:0000256" key="8">
    <source>
        <dbReference type="ARBA" id="ARBA00022723"/>
    </source>
</evidence>
<dbReference type="NCBIfam" id="TIGR00538">
    <property type="entry name" value="hemN"/>
    <property type="match status" value="1"/>
</dbReference>
<dbReference type="UniPathway" id="UPA00251">
    <property type="reaction ID" value="UER00323"/>
</dbReference>
<protein>
    <recommendedName>
        <fullName evidence="15">Coproporphyrinogen-III oxidase</fullName>
        <ecNumber evidence="15">1.3.98.3</ecNumber>
    </recommendedName>
</protein>
<keyword evidence="7 15" id="KW-0949">S-adenosyl-L-methionine</keyword>
<comment type="cofactor">
    <cofactor evidence="15 17">
        <name>[4Fe-4S] cluster</name>
        <dbReference type="ChEBI" id="CHEBI:49883"/>
    </cofactor>
    <text evidence="15 17">Binds 1 [4Fe-4S] cluster. The cluster is coordinated with 3 cysteines and an exchangeable S-adenosyl-L-methionine.</text>
</comment>
<dbReference type="EMBL" id="JAGTUU010000005">
    <property type="protein sequence ID" value="MBS0125297.1"/>
    <property type="molecule type" value="Genomic_DNA"/>
</dbReference>
<organism evidence="19 20">
    <name type="scientific">Thetidibacter halocola</name>
    <dbReference type="NCBI Taxonomy" id="2827239"/>
    <lineage>
        <taxon>Bacteria</taxon>
        <taxon>Pseudomonadati</taxon>
        <taxon>Pseudomonadota</taxon>
        <taxon>Alphaproteobacteria</taxon>
        <taxon>Rhodobacterales</taxon>
        <taxon>Roseobacteraceae</taxon>
        <taxon>Thetidibacter</taxon>
    </lineage>
</organism>
<dbReference type="InterPro" id="IPR023404">
    <property type="entry name" value="rSAM_horseshoe"/>
</dbReference>
<evidence type="ECO:0000256" key="10">
    <source>
        <dbReference type="ARBA" id="ARBA00023004"/>
    </source>
</evidence>
<dbReference type="InterPro" id="IPR006638">
    <property type="entry name" value="Elp3/MiaA/NifB-like_rSAM"/>
</dbReference>
<feature type="binding site" evidence="17">
    <location>
        <position position="64"/>
    </location>
    <ligand>
        <name>[4Fe-4S] cluster</name>
        <dbReference type="ChEBI" id="CHEBI:49883"/>
        <note>4Fe-4S-S-AdoMet</note>
    </ligand>
</feature>
<feature type="binding site" evidence="16">
    <location>
        <position position="328"/>
    </location>
    <ligand>
        <name>S-adenosyl-L-methionine</name>
        <dbReference type="ChEBI" id="CHEBI:59789"/>
        <label>1</label>
    </ligand>
</feature>
<dbReference type="PANTHER" id="PTHR13932">
    <property type="entry name" value="COPROPORPHYRINIGEN III OXIDASE"/>
    <property type="match status" value="1"/>
</dbReference>
<feature type="binding site" evidence="16">
    <location>
        <position position="171"/>
    </location>
    <ligand>
        <name>S-adenosyl-L-methionine</name>
        <dbReference type="ChEBI" id="CHEBI:59789"/>
        <label>2</label>
    </ligand>
</feature>
<evidence type="ECO:0000256" key="13">
    <source>
        <dbReference type="ARBA" id="ARBA00024295"/>
    </source>
</evidence>
<dbReference type="GO" id="GO:0046872">
    <property type="term" value="F:metal ion binding"/>
    <property type="evidence" value="ECO:0007669"/>
    <property type="project" value="UniProtKB-KW"/>
</dbReference>
<dbReference type="Gene3D" id="1.10.10.920">
    <property type="match status" value="1"/>
</dbReference>
<evidence type="ECO:0000256" key="9">
    <source>
        <dbReference type="ARBA" id="ARBA00023002"/>
    </source>
</evidence>
<dbReference type="Proteomes" id="UP000681356">
    <property type="component" value="Unassembled WGS sequence"/>
</dbReference>
<evidence type="ECO:0000256" key="17">
    <source>
        <dbReference type="PIRSR" id="PIRSR000167-2"/>
    </source>
</evidence>
<evidence type="ECO:0000256" key="7">
    <source>
        <dbReference type="ARBA" id="ARBA00022691"/>
    </source>
</evidence>
<evidence type="ECO:0000256" key="14">
    <source>
        <dbReference type="ARBA" id="ARBA00048321"/>
    </source>
</evidence>
<evidence type="ECO:0000256" key="2">
    <source>
        <dbReference type="ARBA" id="ARBA00004785"/>
    </source>
</evidence>
<dbReference type="PROSITE" id="PS51918">
    <property type="entry name" value="RADICAL_SAM"/>
    <property type="match status" value="1"/>
</dbReference>
<keyword evidence="12 15" id="KW-0627">Porphyrin biosynthesis</keyword>
<dbReference type="PANTHER" id="PTHR13932:SF6">
    <property type="entry name" value="OXYGEN-INDEPENDENT COPROPORPHYRINOGEN III OXIDASE"/>
    <property type="match status" value="1"/>
</dbReference>
<keyword evidence="11 15" id="KW-0411">Iron-sulfur</keyword>
<feature type="domain" description="Radical SAM core" evidence="18">
    <location>
        <begin position="45"/>
        <end position="282"/>
    </location>
</feature>
<dbReference type="Gene3D" id="3.80.30.20">
    <property type="entry name" value="tm_1862 like domain"/>
    <property type="match status" value="1"/>
</dbReference>
<evidence type="ECO:0000259" key="18">
    <source>
        <dbReference type="PROSITE" id="PS51918"/>
    </source>
</evidence>
<comment type="catalytic activity">
    <reaction evidence="14 15">
        <text>coproporphyrinogen III + 2 S-adenosyl-L-methionine = protoporphyrinogen IX + 2 5'-deoxyadenosine + 2 L-methionine + 2 CO2</text>
        <dbReference type="Rhea" id="RHEA:15425"/>
        <dbReference type="ChEBI" id="CHEBI:16526"/>
        <dbReference type="ChEBI" id="CHEBI:17319"/>
        <dbReference type="ChEBI" id="CHEBI:57307"/>
        <dbReference type="ChEBI" id="CHEBI:57309"/>
        <dbReference type="ChEBI" id="CHEBI:57844"/>
        <dbReference type="ChEBI" id="CHEBI:59789"/>
        <dbReference type="EC" id="1.3.98.3"/>
    </reaction>
</comment>
<accession>A0A8J8B8A4</accession>
<feature type="binding site" evidence="16">
    <location>
        <position position="183"/>
    </location>
    <ligand>
        <name>S-adenosyl-L-methionine</name>
        <dbReference type="ChEBI" id="CHEBI:59789"/>
        <label>2</label>
    </ligand>
</feature>
<evidence type="ECO:0000256" key="15">
    <source>
        <dbReference type="PIRNR" id="PIRNR000167"/>
    </source>
</evidence>
<feature type="binding site" evidence="17">
    <location>
        <position position="67"/>
    </location>
    <ligand>
        <name>[4Fe-4S] cluster</name>
        <dbReference type="ChEBI" id="CHEBI:49883"/>
        <note>4Fe-4S-S-AdoMet</note>
    </ligand>
</feature>
<feature type="binding site" evidence="16">
    <location>
        <position position="54"/>
    </location>
    <ligand>
        <name>S-adenosyl-L-methionine</name>
        <dbReference type="ChEBI" id="CHEBI:59789"/>
        <label>1</label>
    </ligand>
</feature>
<gene>
    <name evidence="19" type="primary">hemN</name>
    <name evidence="19" type="ORF">KB874_14490</name>
</gene>
<evidence type="ECO:0000256" key="12">
    <source>
        <dbReference type="ARBA" id="ARBA00023244"/>
    </source>
</evidence>
<evidence type="ECO:0000256" key="5">
    <source>
        <dbReference type="ARBA" id="ARBA00022485"/>
    </source>
</evidence>
<feature type="binding site" evidence="16">
    <location>
        <position position="144"/>
    </location>
    <ligand>
        <name>S-adenosyl-L-methionine</name>
        <dbReference type="ChEBI" id="CHEBI:59789"/>
        <label>1</label>
    </ligand>
</feature>
<dbReference type="InterPro" id="IPR034505">
    <property type="entry name" value="Coproporphyrinogen-III_oxidase"/>
</dbReference>
<dbReference type="EC" id="1.3.98.3" evidence="15"/>
<keyword evidence="5 15" id="KW-0004">4Fe-4S</keyword>
<dbReference type="InterPro" id="IPR058240">
    <property type="entry name" value="rSAM_sf"/>
</dbReference>
<evidence type="ECO:0000256" key="3">
    <source>
        <dbReference type="ARBA" id="ARBA00005493"/>
    </source>
</evidence>
<feature type="binding site" evidence="16">
    <location>
        <position position="111"/>
    </location>
    <ligand>
        <name>S-adenosyl-L-methionine</name>
        <dbReference type="ChEBI" id="CHEBI:59789"/>
        <label>1</label>
    </ligand>
</feature>
<dbReference type="PIRSF" id="PIRSF000167">
    <property type="entry name" value="HemN"/>
    <property type="match status" value="1"/>
</dbReference>
<dbReference type="SFLD" id="SFLDS00029">
    <property type="entry name" value="Radical_SAM"/>
    <property type="match status" value="1"/>
</dbReference>
<comment type="function">
    <text evidence="13">Involved in the heme biosynthesis. Catalyzes the anaerobic oxidative decarboxylation of propionate groups of rings A and B of coproporphyrinogen III to yield the vinyl groups in protoporphyrinogen IX.</text>
</comment>
<sequence>MKQQTQLARLGLFDAKVPRYTSYPTAPQFAGGVGASDHAAWIERLPEDGHISLYLHVPFCRRLCWFCACRTQGTTTLSPVAAYVETLKDELALLKRHLPRGVKLSRLHWGGGTPTLLSPEMMAELIAAIRDVADLAEGAEFSVEIDPNEVDGARLDVLVAGGMNRASIGVQDFDPEIQETIGRPQGFDVTRAAVDMIRERGVASLNADILFGLPHQSRARITDTVQKLLSFAPDRVALYGYAHVPWMAKRQQLIPSDALPTPAERLDLFETARRLFVWDGYDEIGIDHFAQPSDGLSIARKEGRLRRNFQGYTDDTAEALIGVGASSISKFPQGYTQNASGTSAHTAAVRDGRFSTARGHVFSEDDRLRARLIEAVMCDFRIDAAEILAGHEIGRTALFDWFERINREFETMLEVTEDGLFVPPVARPLTRMIARSFDAYDLSKAGHSSAI</sequence>
<comment type="subunit">
    <text evidence="4">Monomer.</text>
</comment>
<dbReference type="AlphaFoldDB" id="A0A8J8B8A4"/>
<name>A0A8J8B8A4_9RHOB</name>
<evidence type="ECO:0000256" key="11">
    <source>
        <dbReference type="ARBA" id="ARBA00023014"/>
    </source>
</evidence>
<feature type="binding site" evidence="16">
    <location>
        <position position="242"/>
    </location>
    <ligand>
        <name>S-adenosyl-L-methionine</name>
        <dbReference type="ChEBI" id="CHEBI:59789"/>
        <label>2</label>
    </ligand>
</feature>
<keyword evidence="20" id="KW-1185">Reference proteome</keyword>
<dbReference type="GO" id="GO:0051989">
    <property type="term" value="F:coproporphyrinogen dehydrogenase activity"/>
    <property type="evidence" value="ECO:0007669"/>
    <property type="project" value="UniProtKB-EC"/>
</dbReference>
<dbReference type="GO" id="GO:0004109">
    <property type="term" value="F:coproporphyrinogen oxidase activity"/>
    <property type="evidence" value="ECO:0007669"/>
    <property type="project" value="InterPro"/>
</dbReference>
<dbReference type="RefSeq" id="WP_212537248.1">
    <property type="nucleotide sequence ID" value="NZ_JAGTUU010000005.1"/>
</dbReference>
<dbReference type="SFLD" id="SFLDG01065">
    <property type="entry name" value="anaerobic_coproporphyrinogen-I"/>
    <property type="match status" value="1"/>
</dbReference>
<dbReference type="GO" id="GO:0005737">
    <property type="term" value="C:cytoplasm"/>
    <property type="evidence" value="ECO:0007669"/>
    <property type="project" value="UniProtKB-SubCell"/>
</dbReference>
<proteinExistence type="inferred from homology"/>
<comment type="pathway">
    <text evidence="2 15">Porphyrin-containing compound metabolism; protoporphyrin-IX biosynthesis; protoporphyrinogen-IX from coproporphyrinogen-III (AdoMet route): step 1/1.</text>
</comment>
<dbReference type="InterPro" id="IPR004558">
    <property type="entry name" value="Coprogen_oxidase_HemN"/>
</dbReference>
<dbReference type="Pfam" id="PF04055">
    <property type="entry name" value="Radical_SAM"/>
    <property type="match status" value="1"/>
</dbReference>
<dbReference type="GO" id="GO:0006782">
    <property type="term" value="P:protoporphyrinogen IX biosynthetic process"/>
    <property type="evidence" value="ECO:0007669"/>
    <property type="project" value="UniProtKB-UniPathway"/>
</dbReference>
<evidence type="ECO:0000256" key="1">
    <source>
        <dbReference type="ARBA" id="ARBA00004496"/>
    </source>
</evidence>
<dbReference type="SMART" id="SM00729">
    <property type="entry name" value="Elp3"/>
    <property type="match status" value="1"/>
</dbReference>
<comment type="caution">
    <text evidence="19">The sequence shown here is derived from an EMBL/GenBank/DDBJ whole genome shotgun (WGS) entry which is preliminary data.</text>
</comment>
<evidence type="ECO:0000256" key="16">
    <source>
        <dbReference type="PIRSR" id="PIRSR000167-1"/>
    </source>
</evidence>
<evidence type="ECO:0000256" key="6">
    <source>
        <dbReference type="ARBA" id="ARBA00022490"/>
    </source>
</evidence>
<evidence type="ECO:0000313" key="20">
    <source>
        <dbReference type="Proteomes" id="UP000681356"/>
    </source>
</evidence>
<reference evidence="19" key="1">
    <citation type="submission" date="2021-04" db="EMBL/GenBank/DDBJ databases">
        <authorList>
            <person name="Yoon J."/>
        </authorList>
    </citation>
    <scope>NUCLEOTIDE SEQUENCE</scope>
    <source>
        <strain evidence="19">KMU-90</strain>
    </source>
</reference>
<dbReference type="SUPFAM" id="SSF102114">
    <property type="entry name" value="Radical SAM enzymes"/>
    <property type="match status" value="1"/>
</dbReference>
<keyword evidence="10 15" id="KW-0408">Iron</keyword>